<protein>
    <submittedName>
        <fullName evidence="1">Uncharacterized protein</fullName>
    </submittedName>
</protein>
<comment type="caution">
    <text evidence="1">The sequence shown here is derived from an EMBL/GenBank/DDBJ whole genome shotgun (WGS) entry which is preliminary data.</text>
</comment>
<dbReference type="EMBL" id="LRGB01000506">
    <property type="protein sequence ID" value="KZS18912.1"/>
    <property type="molecule type" value="Genomic_DNA"/>
</dbReference>
<organism evidence="1 2">
    <name type="scientific">Daphnia magna</name>
    <dbReference type="NCBI Taxonomy" id="35525"/>
    <lineage>
        <taxon>Eukaryota</taxon>
        <taxon>Metazoa</taxon>
        <taxon>Ecdysozoa</taxon>
        <taxon>Arthropoda</taxon>
        <taxon>Crustacea</taxon>
        <taxon>Branchiopoda</taxon>
        <taxon>Diplostraca</taxon>
        <taxon>Cladocera</taxon>
        <taxon>Anomopoda</taxon>
        <taxon>Daphniidae</taxon>
        <taxon>Daphnia</taxon>
    </lineage>
</organism>
<feature type="non-terminal residue" evidence="1">
    <location>
        <position position="1"/>
    </location>
</feature>
<reference evidence="1 2" key="1">
    <citation type="submission" date="2016-03" db="EMBL/GenBank/DDBJ databases">
        <title>EvidentialGene: Evidence-directed Construction of Genes on Genomes.</title>
        <authorList>
            <person name="Gilbert D.G."/>
            <person name="Choi J.-H."/>
            <person name="Mockaitis K."/>
            <person name="Colbourne J."/>
            <person name="Pfrender M."/>
        </authorList>
    </citation>
    <scope>NUCLEOTIDE SEQUENCE [LARGE SCALE GENOMIC DNA]</scope>
    <source>
        <strain evidence="1 2">Xinb3</strain>
        <tissue evidence="1">Complete organism</tissue>
    </source>
</reference>
<name>A0A162PK20_9CRUS</name>
<dbReference type="AlphaFoldDB" id="A0A162PK20"/>
<proteinExistence type="predicted"/>
<dbReference type="OrthoDB" id="6378051at2759"/>
<evidence type="ECO:0000313" key="2">
    <source>
        <dbReference type="Proteomes" id="UP000076858"/>
    </source>
</evidence>
<sequence length="117" mass="13983">DPVKWHLHKSRYITRLLFRLRTGHNRLKANLARINNQVNPMCRNCEEEHETTIHVLLEFSAIEIERTEISSYLTTNYIEHNLTNLLGLNLKIHRTKQCEIQRLLIRCLKETRLVDII</sequence>
<evidence type="ECO:0000313" key="1">
    <source>
        <dbReference type="EMBL" id="KZS18912.1"/>
    </source>
</evidence>
<gene>
    <name evidence="1" type="ORF">APZ42_014814</name>
</gene>
<keyword evidence="2" id="KW-1185">Reference proteome</keyword>
<dbReference type="Proteomes" id="UP000076858">
    <property type="component" value="Unassembled WGS sequence"/>
</dbReference>
<accession>A0A162PK20</accession>